<evidence type="ECO:0000256" key="8">
    <source>
        <dbReference type="ARBA" id="ARBA00049496"/>
    </source>
</evidence>
<evidence type="ECO:0000259" key="10">
    <source>
        <dbReference type="Pfam" id="PF25137"/>
    </source>
</evidence>
<comment type="subcellular location">
    <subcellularLocation>
        <location evidence="2">Mitochondrion</location>
    </subcellularLocation>
</comment>
<comment type="caution">
    <text evidence="11">The sequence shown here is derived from an EMBL/GenBank/DDBJ whole genome shotgun (WGS) entry which is preliminary data.</text>
</comment>
<dbReference type="GO" id="GO:0047988">
    <property type="term" value="F:hydroxyacid-oxoacid transhydrogenase activity"/>
    <property type="evidence" value="ECO:0007669"/>
    <property type="project" value="UniProtKB-EC"/>
</dbReference>
<evidence type="ECO:0000256" key="5">
    <source>
        <dbReference type="ARBA" id="ARBA00022946"/>
    </source>
</evidence>
<dbReference type="Pfam" id="PF00465">
    <property type="entry name" value="Fe-ADH"/>
    <property type="match status" value="1"/>
</dbReference>
<dbReference type="GO" id="GO:0004022">
    <property type="term" value="F:alcohol dehydrogenase (NAD+) activity"/>
    <property type="evidence" value="ECO:0007669"/>
    <property type="project" value="InterPro"/>
</dbReference>
<dbReference type="STRING" id="1202772.A0A1V9ZHS1"/>
<evidence type="ECO:0000313" key="11">
    <source>
        <dbReference type="EMBL" id="OQR97538.1"/>
    </source>
</evidence>
<dbReference type="GO" id="GO:0046872">
    <property type="term" value="F:metal ion binding"/>
    <property type="evidence" value="ECO:0007669"/>
    <property type="project" value="InterPro"/>
</dbReference>
<feature type="domain" description="Alcohol dehydrogenase iron-type/glycerol dehydrogenase GldA" evidence="9">
    <location>
        <begin position="32"/>
        <end position="207"/>
    </location>
</feature>
<dbReference type="Gene3D" id="1.20.1090.10">
    <property type="entry name" value="Dehydroquinate synthase-like - alpha domain"/>
    <property type="match status" value="1"/>
</dbReference>
<dbReference type="InterPro" id="IPR056798">
    <property type="entry name" value="ADH_Fe_C"/>
</dbReference>
<dbReference type="AlphaFoldDB" id="A0A1V9ZHS1"/>
<dbReference type="InterPro" id="IPR001670">
    <property type="entry name" value="ADH_Fe/GldA"/>
</dbReference>
<dbReference type="PANTHER" id="PTHR11496">
    <property type="entry name" value="ALCOHOL DEHYDROGENASE"/>
    <property type="match status" value="1"/>
</dbReference>
<protein>
    <recommendedName>
        <fullName evidence="4">hydroxyacid-oxoacid transhydrogenase</fullName>
        <ecNumber evidence="4">1.1.99.24</ecNumber>
    </recommendedName>
</protein>
<name>A0A1V9ZHS1_ACHHY</name>
<dbReference type="Proteomes" id="UP000243579">
    <property type="component" value="Unassembled WGS sequence"/>
</dbReference>
<dbReference type="CDD" id="cd08190">
    <property type="entry name" value="HOT"/>
    <property type="match status" value="1"/>
</dbReference>
<comment type="catalytic activity">
    <reaction evidence="8">
        <text>4-hydroxybutanoate + 2-oxoglutarate = (R)-2-hydroxyglutarate + succinate semialdehyde</text>
        <dbReference type="Rhea" id="RHEA:24734"/>
        <dbReference type="ChEBI" id="CHEBI:15801"/>
        <dbReference type="ChEBI" id="CHEBI:16724"/>
        <dbReference type="ChEBI" id="CHEBI:16810"/>
        <dbReference type="ChEBI" id="CHEBI:57706"/>
        <dbReference type="EC" id="1.1.99.24"/>
    </reaction>
</comment>
<organism evidence="11 12">
    <name type="scientific">Achlya hypogyna</name>
    <name type="common">Oomycete</name>
    <name type="synonym">Protoachlya hypogyna</name>
    <dbReference type="NCBI Taxonomy" id="1202772"/>
    <lineage>
        <taxon>Eukaryota</taxon>
        <taxon>Sar</taxon>
        <taxon>Stramenopiles</taxon>
        <taxon>Oomycota</taxon>
        <taxon>Saprolegniomycetes</taxon>
        <taxon>Saprolegniales</taxon>
        <taxon>Achlyaceae</taxon>
        <taxon>Achlya</taxon>
    </lineage>
</organism>
<evidence type="ECO:0000259" key="9">
    <source>
        <dbReference type="Pfam" id="PF00465"/>
    </source>
</evidence>
<dbReference type="FunFam" id="3.40.50.1970:FF:000003">
    <property type="entry name" value="Alcohol dehydrogenase, iron-containing"/>
    <property type="match status" value="1"/>
</dbReference>
<evidence type="ECO:0000256" key="6">
    <source>
        <dbReference type="ARBA" id="ARBA00023002"/>
    </source>
</evidence>
<reference evidence="11 12" key="1">
    <citation type="journal article" date="2014" name="Genome Biol. Evol.">
        <title>The secreted proteins of Achlya hypogyna and Thraustotheca clavata identify the ancestral oomycete secretome and reveal gene acquisitions by horizontal gene transfer.</title>
        <authorList>
            <person name="Misner I."/>
            <person name="Blouin N."/>
            <person name="Leonard G."/>
            <person name="Richards T.A."/>
            <person name="Lane C.E."/>
        </authorList>
    </citation>
    <scope>NUCLEOTIDE SEQUENCE [LARGE SCALE GENOMIC DNA]</scope>
    <source>
        <strain evidence="11 12">ATCC 48635</strain>
    </source>
</reference>
<dbReference type="GO" id="GO:0005739">
    <property type="term" value="C:mitochondrion"/>
    <property type="evidence" value="ECO:0007669"/>
    <property type="project" value="UniProtKB-SubCell"/>
</dbReference>
<dbReference type="PANTHER" id="PTHR11496:SF83">
    <property type="entry name" value="HYDROXYACID-OXOACID TRANSHYDROGENASE, MITOCHONDRIAL"/>
    <property type="match status" value="1"/>
</dbReference>
<dbReference type="InterPro" id="IPR039697">
    <property type="entry name" value="Alcohol_dehydrogenase_Fe"/>
</dbReference>
<evidence type="ECO:0000256" key="4">
    <source>
        <dbReference type="ARBA" id="ARBA00013182"/>
    </source>
</evidence>
<evidence type="ECO:0000313" key="12">
    <source>
        <dbReference type="Proteomes" id="UP000243579"/>
    </source>
</evidence>
<comment type="similarity">
    <text evidence="3">Belongs to the iron-containing alcohol dehydrogenase family. Hydroxyacid-oxoacid transhydrogenase subfamily.</text>
</comment>
<keyword evidence="5" id="KW-0809">Transit peptide</keyword>
<sequence length="457" mass="49082">MLRQLQTTAARAAPRAFSTLPAKDVACELAASSIRFGAGVTKEVGMDLKEMKCKNVVVFTDPKLKEMPVVKVVMESLAANGITAHLYDQVRVEPNDHSFKHAINYMVNHPAKIDAIVGVGGGSVLDTAKIANLYSMFPPEDFYDYVNPPVGKGIPVPGALLPFIAIPTTAGTGSETTGVAIFDDTRHKAKTGVASRRLKPTLGIVDPDNTATLPPNVAKYSGFDVLCHSIESYTALPFTERPHPGSPVLRPAYQGSNPISDIWSLHALQQTTKYLRRAVADSGDVEARSAMLLASTSAGIGFGNAGVHLCHGMSYPIAAQVRNYVPPGYDCDHAMVPHGHSVVVTAPAVFRFTGSADPERHMTCAKTLAWGTDRVFKYEQMSQAAIKEGAGDILADEILRFMDALDVPLGLEPLGYSKADIPMLVKGTLPQHRVTKLAPRPAGEEELSAMFEEAMAY</sequence>
<keyword evidence="6" id="KW-0560">Oxidoreductase</keyword>
<evidence type="ECO:0000256" key="2">
    <source>
        <dbReference type="ARBA" id="ARBA00004173"/>
    </source>
</evidence>
<accession>A0A1V9ZHS1</accession>
<dbReference type="FunFam" id="1.20.1090.10:FF:000003">
    <property type="entry name" value="Probable hydroxyacid-oxoacid transhydrogenase, mitochondrial"/>
    <property type="match status" value="1"/>
</dbReference>
<feature type="domain" description="Fe-containing alcohol dehydrogenase-like C-terminal" evidence="10">
    <location>
        <begin position="255"/>
        <end position="455"/>
    </location>
</feature>
<evidence type="ECO:0000256" key="1">
    <source>
        <dbReference type="ARBA" id="ARBA00000813"/>
    </source>
</evidence>
<dbReference type="InterPro" id="IPR042157">
    <property type="entry name" value="HOT"/>
</dbReference>
<dbReference type="EMBL" id="JNBR01000102">
    <property type="protein sequence ID" value="OQR97538.1"/>
    <property type="molecule type" value="Genomic_DNA"/>
</dbReference>
<dbReference type="Gene3D" id="3.40.50.1970">
    <property type="match status" value="1"/>
</dbReference>
<dbReference type="SUPFAM" id="SSF56796">
    <property type="entry name" value="Dehydroquinate synthase-like"/>
    <property type="match status" value="1"/>
</dbReference>
<evidence type="ECO:0000256" key="7">
    <source>
        <dbReference type="ARBA" id="ARBA00023128"/>
    </source>
</evidence>
<dbReference type="Pfam" id="PF25137">
    <property type="entry name" value="ADH_Fe_C"/>
    <property type="match status" value="1"/>
</dbReference>
<keyword evidence="12" id="KW-1185">Reference proteome</keyword>
<proteinExistence type="inferred from homology"/>
<dbReference type="OrthoDB" id="339764at2759"/>
<dbReference type="EC" id="1.1.99.24" evidence="4"/>
<gene>
    <name evidence="11" type="ORF">ACHHYP_10741</name>
</gene>
<comment type="catalytic activity">
    <reaction evidence="1">
        <text>(S)-3-hydroxybutanoate + 2-oxoglutarate = (R)-2-hydroxyglutarate + acetoacetate</text>
        <dbReference type="Rhea" id="RHEA:23048"/>
        <dbReference type="ChEBI" id="CHEBI:11047"/>
        <dbReference type="ChEBI" id="CHEBI:13705"/>
        <dbReference type="ChEBI" id="CHEBI:15801"/>
        <dbReference type="ChEBI" id="CHEBI:16810"/>
        <dbReference type="EC" id="1.1.99.24"/>
    </reaction>
</comment>
<evidence type="ECO:0000256" key="3">
    <source>
        <dbReference type="ARBA" id="ARBA00010005"/>
    </source>
</evidence>
<keyword evidence="7" id="KW-0496">Mitochondrion</keyword>